<gene>
    <name evidence="7" type="ORF">ACFQ1Z_13845</name>
</gene>
<keyword evidence="4 5" id="KW-0472">Membrane</keyword>
<sequence length="157" mass="17213">MLTWVHVVGVFDMEMMWIWCGLGLILLCLEMLSGTMYLLWPGMAALAMALLAWLLPAFSPAWQIFIYAIFSVLAVAIWRKREKTQPTPRVGQAQGEEIGRQGTIVQAVSPAQPGLIRFSQGVMGSKEWSAVADVEIAVDQAARIVAVEGNSVRVAPL</sequence>
<reference evidence="8" key="1">
    <citation type="journal article" date="2019" name="Int. J. Syst. Evol. Microbiol.">
        <title>The Global Catalogue of Microorganisms (GCM) 10K type strain sequencing project: providing services to taxonomists for standard genome sequencing and annotation.</title>
        <authorList>
            <consortium name="The Broad Institute Genomics Platform"/>
            <consortium name="The Broad Institute Genome Sequencing Center for Infectious Disease"/>
            <person name="Wu L."/>
            <person name="Ma J."/>
        </authorList>
    </citation>
    <scope>NUCLEOTIDE SEQUENCE [LARGE SCALE GENOMIC DNA]</scope>
    <source>
        <strain evidence="8">CCUG 58412</strain>
    </source>
</reference>
<feature type="transmembrane region" description="Helical" evidence="5">
    <location>
        <begin position="6"/>
        <end position="29"/>
    </location>
</feature>
<dbReference type="PANTHER" id="PTHR33507">
    <property type="entry name" value="INNER MEMBRANE PROTEIN YBBJ"/>
    <property type="match status" value="1"/>
</dbReference>
<evidence type="ECO:0000256" key="3">
    <source>
        <dbReference type="ARBA" id="ARBA00022989"/>
    </source>
</evidence>
<dbReference type="Gene3D" id="2.40.50.140">
    <property type="entry name" value="Nucleic acid-binding proteins"/>
    <property type="match status" value="1"/>
</dbReference>
<name>A0ABW3FAD4_9PROT</name>
<evidence type="ECO:0000256" key="1">
    <source>
        <dbReference type="ARBA" id="ARBA00004141"/>
    </source>
</evidence>
<feature type="domain" description="NfeD-like C-terminal" evidence="6">
    <location>
        <begin position="97"/>
        <end position="156"/>
    </location>
</feature>
<dbReference type="InterPro" id="IPR002810">
    <property type="entry name" value="NfeD-like_C"/>
</dbReference>
<keyword evidence="2 5" id="KW-0812">Transmembrane</keyword>
<dbReference type="InterPro" id="IPR052165">
    <property type="entry name" value="Membrane_assoc_protease"/>
</dbReference>
<comment type="subcellular location">
    <subcellularLocation>
        <location evidence="1">Membrane</location>
        <topology evidence="1">Multi-pass membrane protein</topology>
    </subcellularLocation>
</comment>
<keyword evidence="8" id="KW-1185">Reference proteome</keyword>
<comment type="caution">
    <text evidence="7">The sequence shown here is derived from an EMBL/GenBank/DDBJ whole genome shotgun (WGS) entry which is preliminary data.</text>
</comment>
<evidence type="ECO:0000313" key="7">
    <source>
        <dbReference type="EMBL" id="MFD0914638.1"/>
    </source>
</evidence>
<dbReference type="EMBL" id="JBHTKB010000003">
    <property type="protein sequence ID" value="MFD0914638.1"/>
    <property type="molecule type" value="Genomic_DNA"/>
</dbReference>
<accession>A0ABW3FAD4</accession>
<feature type="transmembrane region" description="Helical" evidence="5">
    <location>
        <begin position="61"/>
        <end position="79"/>
    </location>
</feature>
<evidence type="ECO:0000256" key="5">
    <source>
        <dbReference type="SAM" id="Phobius"/>
    </source>
</evidence>
<evidence type="ECO:0000256" key="4">
    <source>
        <dbReference type="ARBA" id="ARBA00023136"/>
    </source>
</evidence>
<dbReference type="Pfam" id="PF01957">
    <property type="entry name" value="NfeD"/>
    <property type="match status" value="1"/>
</dbReference>
<dbReference type="Proteomes" id="UP001597128">
    <property type="component" value="Unassembled WGS sequence"/>
</dbReference>
<protein>
    <submittedName>
        <fullName evidence="7">NfeD family protein</fullName>
    </submittedName>
</protein>
<evidence type="ECO:0000256" key="2">
    <source>
        <dbReference type="ARBA" id="ARBA00022692"/>
    </source>
</evidence>
<feature type="transmembrane region" description="Helical" evidence="5">
    <location>
        <begin position="36"/>
        <end position="55"/>
    </location>
</feature>
<dbReference type="PANTHER" id="PTHR33507:SF3">
    <property type="entry name" value="INNER MEMBRANE PROTEIN YBBJ"/>
    <property type="match status" value="1"/>
</dbReference>
<proteinExistence type="predicted"/>
<keyword evidence="3 5" id="KW-1133">Transmembrane helix</keyword>
<evidence type="ECO:0000313" key="8">
    <source>
        <dbReference type="Proteomes" id="UP001597128"/>
    </source>
</evidence>
<dbReference type="InterPro" id="IPR012340">
    <property type="entry name" value="NA-bd_OB-fold"/>
</dbReference>
<organism evidence="7 8">
    <name type="scientific">Methylophilus luteus</name>
    <dbReference type="NCBI Taxonomy" id="640108"/>
    <lineage>
        <taxon>Bacteria</taxon>
        <taxon>Pseudomonadati</taxon>
        <taxon>Pseudomonadota</taxon>
        <taxon>Betaproteobacteria</taxon>
        <taxon>Nitrosomonadales</taxon>
        <taxon>Methylophilaceae</taxon>
        <taxon>Methylophilus</taxon>
    </lineage>
</organism>
<dbReference type="RefSeq" id="WP_379058714.1">
    <property type="nucleotide sequence ID" value="NZ_JBHTKB010000003.1"/>
</dbReference>
<evidence type="ECO:0000259" key="6">
    <source>
        <dbReference type="Pfam" id="PF01957"/>
    </source>
</evidence>